<feature type="active site" description="Proton donor; for dehydratase activity" evidence="8">
    <location>
        <position position="2117"/>
    </location>
</feature>
<dbReference type="PROSITE" id="PS01162">
    <property type="entry name" value="QOR_ZETA_CRYSTAL"/>
    <property type="match status" value="1"/>
</dbReference>
<protein>
    <recommendedName>
        <fullName evidence="14">Polyketide synthase</fullName>
    </recommendedName>
</protein>
<keyword evidence="4" id="KW-0808">Transferase</keyword>
<dbReference type="InterPro" id="IPR020843">
    <property type="entry name" value="ER"/>
</dbReference>
<gene>
    <name evidence="12" type="ORF">AFM16_06080</name>
</gene>
<dbReference type="Gene3D" id="3.90.180.10">
    <property type="entry name" value="Medium-chain alcohol dehydrogenases, catalytic domain"/>
    <property type="match status" value="1"/>
</dbReference>
<dbReference type="InterPro" id="IPR014031">
    <property type="entry name" value="Ketoacyl_synth_C"/>
</dbReference>
<evidence type="ECO:0000313" key="13">
    <source>
        <dbReference type="Proteomes" id="UP000190306"/>
    </source>
</evidence>
<evidence type="ECO:0000256" key="6">
    <source>
        <dbReference type="ARBA" id="ARBA00023268"/>
    </source>
</evidence>
<dbReference type="InterPro" id="IPR011032">
    <property type="entry name" value="GroES-like_sf"/>
</dbReference>
<dbReference type="InterPro" id="IPR042104">
    <property type="entry name" value="PKS_dehydratase_sf"/>
</dbReference>
<dbReference type="CDD" id="cd00833">
    <property type="entry name" value="PKS"/>
    <property type="match status" value="2"/>
</dbReference>
<feature type="region of interest" description="N-terminal hotdog fold" evidence="8">
    <location>
        <begin position="1925"/>
        <end position="2043"/>
    </location>
</feature>
<dbReference type="Gene3D" id="3.40.366.10">
    <property type="entry name" value="Malonyl-Coenzyme A Acyl Carrier Protein, domain 2"/>
    <property type="match status" value="2"/>
</dbReference>
<dbReference type="Pfam" id="PF14765">
    <property type="entry name" value="PS-DH"/>
    <property type="match status" value="1"/>
</dbReference>
<dbReference type="SMART" id="SM00825">
    <property type="entry name" value="PKS_KS"/>
    <property type="match status" value="2"/>
</dbReference>
<dbReference type="Gene3D" id="3.40.50.720">
    <property type="entry name" value="NAD(P)-binding Rossmann-like Domain"/>
    <property type="match status" value="1"/>
</dbReference>
<dbReference type="Gene3D" id="1.10.1200.10">
    <property type="entry name" value="ACP-like"/>
    <property type="match status" value="2"/>
</dbReference>
<dbReference type="InterPro" id="IPR013968">
    <property type="entry name" value="PKS_KR"/>
</dbReference>
<dbReference type="InterPro" id="IPR001227">
    <property type="entry name" value="Ac_transferase_dom_sf"/>
</dbReference>
<dbReference type="InterPro" id="IPR036736">
    <property type="entry name" value="ACP-like_sf"/>
</dbReference>
<feature type="domain" description="PKS/mFAS DH" evidence="11">
    <location>
        <begin position="1925"/>
        <end position="2193"/>
    </location>
</feature>
<evidence type="ECO:0000259" key="11">
    <source>
        <dbReference type="PROSITE" id="PS52019"/>
    </source>
</evidence>
<dbReference type="Pfam" id="PF00698">
    <property type="entry name" value="Acyl_transf_1"/>
    <property type="match status" value="2"/>
</dbReference>
<feature type="domain" description="Carrier" evidence="9">
    <location>
        <begin position="915"/>
        <end position="990"/>
    </location>
</feature>
<dbReference type="PANTHER" id="PTHR43775">
    <property type="entry name" value="FATTY ACID SYNTHASE"/>
    <property type="match status" value="1"/>
</dbReference>
<dbReference type="Pfam" id="PF16197">
    <property type="entry name" value="KAsynt_C_assoc"/>
    <property type="match status" value="2"/>
</dbReference>
<dbReference type="SUPFAM" id="SSF55048">
    <property type="entry name" value="Probable ACP-binding domain of malonyl-CoA ACP transacylase"/>
    <property type="match status" value="2"/>
</dbReference>
<dbReference type="SUPFAM" id="SSF51735">
    <property type="entry name" value="NAD(P)-binding Rossmann-fold domains"/>
    <property type="match status" value="3"/>
</dbReference>
<dbReference type="InterPro" id="IPR006162">
    <property type="entry name" value="Ppantetheine_attach_site"/>
</dbReference>
<dbReference type="Pfam" id="PF00109">
    <property type="entry name" value="ketoacyl-synt"/>
    <property type="match status" value="2"/>
</dbReference>
<dbReference type="RefSeq" id="WP_078632694.1">
    <property type="nucleotide sequence ID" value="NZ_CM007717.1"/>
</dbReference>
<accession>A0ABX3LQE6</accession>
<dbReference type="PROSITE" id="PS52004">
    <property type="entry name" value="KS3_2"/>
    <property type="match status" value="2"/>
</dbReference>
<keyword evidence="13" id="KW-1185">Reference proteome</keyword>
<dbReference type="EMBL" id="LHQL01000005">
    <property type="protein sequence ID" value="OOQ54138.1"/>
    <property type="molecule type" value="Genomic_DNA"/>
</dbReference>
<feature type="domain" description="Carrier" evidence="9">
    <location>
        <begin position="2982"/>
        <end position="3060"/>
    </location>
</feature>
<dbReference type="Pfam" id="PF13602">
    <property type="entry name" value="ADH_zinc_N_2"/>
    <property type="match status" value="1"/>
</dbReference>
<dbReference type="InterPro" id="IPR049900">
    <property type="entry name" value="PKS_mFAS_DH"/>
</dbReference>
<dbReference type="InterPro" id="IPR009081">
    <property type="entry name" value="PP-bd_ACP"/>
</dbReference>
<dbReference type="InterPro" id="IPR049552">
    <property type="entry name" value="PKS_DH_N"/>
</dbReference>
<dbReference type="PROSITE" id="PS00606">
    <property type="entry name" value="KS3_1"/>
    <property type="match status" value="1"/>
</dbReference>
<dbReference type="InterPro" id="IPR020806">
    <property type="entry name" value="PKS_PP-bd"/>
</dbReference>
<organism evidence="12 13">
    <name type="scientific">Streptomyces antibioticus</name>
    <dbReference type="NCBI Taxonomy" id="1890"/>
    <lineage>
        <taxon>Bacteria</taxon>
        <taxon>Bacillati</taxon>
        <taxon>Actinomycetota</taxon>
        <taxon>Actinomycetes</taxon>
        <taxon>Kitasatosporales</taxon>
        <taxon>Streptomycetaceae</taxon>
        <taxon>Streptomyces</taxon>
    </lineage>
</organism>
<dbReference type="InterPro" id="IPR013154">
    <property type="entry name" value="ADH-like_N"/>
</dbReference>
<evidence type="ECO:0000256" key="2">
    <source>
        <dbReference type="ARBA" id="ARBA00022450"/>
    </source>
</evidence>
<dbReference type="InterPro" id="IPR016035">
    <property type="entry name" value="Acyl_Trfase/lysoPLipase"/>
</dbReference>
<keyword evidence="3" id="KW-0597">Phosphoprotein</keyword>
<comment type="pathway">
    <text evidence="1">Antibiotic biosynthesis.</text>
</comment>
<evidence type="ECO:0000256" key="5">
    <source>
        <dbReference type="ARBA" id="ARBA00023194"/>
    </source>
</evidence>
<feature type="domain" description="Ketosynthase family 3 (KS3)" evidence="10">
    <location>
        <begin position="1012"/>
        <end position="1440"/>
    </location>
</feature>
<feature type="region of interest" description="C-terminal hotdog fold" evidence="8">
    <location>
        <begin position="2057"/>
        <end position="2193"/>
    </location>
</feature>
<dbReference type="InterPro" id="IPR036291">
    <property type="entry name" value="NAD(P)-bd_dom_sf"/>
</dbReference>
<dbReference type="Pfam" id="PF02801">
    <property type="entry name" value="Ketoacyl-synt_C"/>
    <property type="match status" value="2"/>
</dbReference>
<dbReference type="InterPro" id="IPR018201">
    <property type="entry name" value="Ketoacyl_synth_AS"/>
</dbReference>
<keyword evidence="6" id="KW-0511">Multifunctional enzyme</keyword>
<dbReference type="InterPro" id="IPR002364">
    <property type="entry name" value="Quin_OxRdtase/zeta-crystal_CS"/>
</dbReference>
<dbReference type="SMART" id="SM00829">
    <property type="entry name" value="PKS_ER"/>
    <property type="match status" value="1"/>
</dbReference>
<evidence type="ECO:0000256" key="3">
    <source>
        <dbReference type="ARBA" id="ARBA00022553"/>
    </source>
</evidence>
<keyword evidence="5" id="KW-0045">Antibiotic biosynthesis</keyword>
<dbReference type="Gene3D" id="3.40.47.10">
    <property type="match status" value="2"/>
</dbReference>
<dbReference type="Gene3D" id="3.10.129.110">
    <property type="entry name" value="Polyketide synthase dehydratase"/>
    <property type="match status" value="1"/>
</dbReference>
<dbReference type="Gene3D" id="3.30.70.3290">
    <property type="match status" value="2"/>
</dbReference>
<feature type="domain" description="Ketosynthase family 3 (KS3)" evidence="10">
    <location>
        <begin position="6"/>
        <end position="422"/>
    </location>
</feature>
<evidence type="ECO:0000256" key="8">
    <source>
        <dbReference type="PROSITE-ProRule" id="PRU01363"/>
    </source>
</evidence>
<dbReference type="CDD" id="cd08956">
    <property type="entry name" value="KR_3_FAS_SDR_x"/>
    <property type="match status" value="1"/>
</dbReference>
<dbReference type="SMART" id="SM00827">
    <property type="entry name" value="PKS_AT"/>
    <property type="match status" value="2"/>
</dbReference>
<sequence>MPAPVNEATAVVGIACRLPGAPDADAFWKLLDDGRTAVGDVPPGRFRHAPEHADVRHGGFLDHVDLFDPEFFGMSPAEAAAADPQQRLVLELAWEALENAGILPSALSATRAGVFVGAMAADYSALVHRHGADAVTRHTLTGLARGVIANRVSYALDLRGPSLTVDAAQSSSLVAVHVALESLRTGESDVALAAGVNLNLAPDSTLVVDRFGALSPDHACYTFDARANGYARGEGAVVLVLKPLSRALADGDPVHALLLGSAVGNDGATDGLTVPGAASQADVIRRALDRSAVRAGDVQYVELHGTGTRVGDPVEAAALGDVFAAGRTDDTPLLVGSAKTNVGHLEGASGIVGLLKTVLGVRHGRIPAGLNFAEPNPDIPFGRLRLDVPTRTGAWPRPDRPLTAGVSSFGVGGTNAHVLVGEAPHARTADRADASDQAAPVPGPLLWPLSARTPQALREQAAKLRAHLTEHPELAPRDVGFALATTRTAFPHRAVVTGDGRDALLAGLHALETGAPAPGLSTGRAGDSGGTVFVFPGQGSQWPAMARELIAADTDFAASVDAVAAALAPHVDWSLHDLLHGTRNAPPLERADVVQPALFAVMVSLAAVWQAHGVTPDAVIGHSQGEIAAAHVAGALSLDDAAALVALRSRAITGLAATAPGGGMASVPLPEDEVRARLDAFGGALNVAAVNGPAATVVSGDRDAVQALVAAYDADGVRAKAIPVDYASHSAQVEPLRDTLPALLAAVRPRATRADLYSTVTGGLLDGTALGPAYWYRNLRSTVRFRQAVEAAHAAGHRAFVEVSPHPVLTPGLADLPGAAVTGTLRRSDGGPRRFLTSLADLHARGGRVDWTRLYGEGARRVPLPTYAFQRRRVWPDALPGPEAPLRTAAAAPPPVNVPVAEQDTAVVSGLPSGTDPLGLVLSSAALVLGQSAPDAVDPDLPFRELGFDSVSAVEFRDRLAAATGLDLPSTLTFDRPTARAVADHVRARLTGAETPAAVAVSTGEGPGRTDDDPIAIVSLAGRWPGDTRTPEQLWELLREGRDAVGDFPDNRGWDLDALHDPEGTRPGTSYTRHGGFLHDADRFDGAFFGLAPREAAAMDPQQRLLLESSWELLERAGIVPASLRATRTGVFVGVMPQDYGPRLHETPEGHQGHALTGTLTSVASGRIAYTLGLEGPAVTVDTACSSSLVALHLAVQSLRSGESDLVLAGGATVMAGPGMFTEFSRQRGLAPDGRCKPFAAAADGTAWSEGVGLVLLERLSDARRNGHRVLALIRGSAVNQDGASNGLTAPNGPAQERVIRQALASAGLRPADIDAVEAHGTGTTLGDPIEAQALIAVYGDGREPGRPLLVGSAKSNLGHTQAAAGVTGVIKLVQALAHGELPGTLHVDEPTPHVDWSAGTVALLTGTTAWPEPDGRRPRRAAVSSFGISGTNAHLILEAAPAAEDPVTDTPARPSGAVLPWILSARDDEALHAQARRLLDRTESAFGPEYDASVGWSLATTRALHDHRAVIAGDSPAARRAALRALADGTSAPGLTRGTVPGGRAPRVAVQFPGQGSQRPGAGRALYAAHPVFAAALDEVTGLFGTELGTPLREVLFAEPGTPAAALLDTTAYTQPALFALGVALYRLAESFGLRADAHLGHSIGELTAAHLSGVLSLPDAVRLVAARGRVMQALPPGGAMAALQATEDEAAPLIASADGRVSVAAVNGPASVVVSGDADDVRRIADAWRETGRRTKFLTVSHAFHSPHMDAALADFRAVAETVAFSAPRVPVVSNLTGRLAAPGELTDPEYWVRHIREAVRYHDGVRALRDLGVSAFLGLGPDAVLSALTTTSLDTGPGTEAEAVPRTVVSVLRPGRDEPHTVVEALARLHVHGVPVDWRAAFDGHPVRRLDLPTYPFQRRRHWLDAPDGGAPARSGLDAAGHPLLGAALDLPDDAGTVFTGRLTPRARPWLTDHTIAGRVLLPGAAVVDLALHTGGQVDELTLETPLVLPAEGAVRLQVALGRRDDSGRRALTVHSRPDHADAPWTRHATGLTTDAGPVAAPDAADAVWPPAGAEPVDLTGLYDRLAEDGYAYGPAFRLLTAAWRLGDEIHAEAGPVARDPADAGHVLHPALLDAALHAVVALVPGSARLRLPFAWEGVTVHRAGATALRVTVRPTGSDTVALRLADATGAPVADIAALTLRAAPAPEAPAAHVLDWIPANAPEVSGDSEAGWTFLGDPDDPLRDALAEAIGLPVGTVTLAGLARSGSHGPVAAAAPDAATALGLLQRWLAEPAVEERRLVLVTRDAVAARPEEDVSVTAAAVWGLVRAAQAEHPGRFALLDVRDDVGSDVLRTALLAAGEDQIAVRDGEALVARLRPVAGAGALAPPSGTGAWRLDAEPRGSLDGLALLPAPEAEAPLGPGQVRLALRATGLNFRDVLIALGMYPGPARIGAEGAGVVLETGPGVTGLAPGDRVTGLVQGTLGPVAVTDHRLLARIPDDWTFARAAGVPVVFLTAYHGLVDLAELRPGERVLIHSAAGGVGQAAVQLARHLGAEVYATAHPDKWDTLRGLGLPDERIASSRTLDFETAFRAATPGGRGVDVVLNSLAREFTDASLRLLAPDSRFVEMGKTDLRDAAAVAAEYDGAAYLDFDLFDVDLGRIGEILGHLFRLFGEGALRPLPFTAEDVRHAPRALRRLGQARHTGKLVLTSPPPPLRPDGTVLITGGTGALGRLVAHRLVTRHGVRHLLLTGRRGPDAPGAEALTAELGALGAEVTLAALDTGDADAVAALIAAVPGDRPLTAVVHAAGVLDDTVLTSLTPERLAGVARPKAEGAWHLHRATEHLDLSAFVLFSSAVGVLGNPGQGNYAAANAQLDALARYRRVRGLPAVSLAWGHWAEAGGMAAGLDAAQADRLARTGLAPMTNETALALFDTALDSPEAALVAAEFDTGRADPEILSPVLRDLAAARPRTTARAAAASRAADPADTLRRDLAAASEPDRTRLLLALVRETAAGVLGHPDATAIRPGNGFMESGFDSLGVIELRNRLGTATGLRLPTTVVLDHPTPAALAGHLHDLLVPSAPEPDGAITPAREQEPDATAAAAHEAPADLAALISAADDDEIFDLIDQQLGIS</sequence>
<evidence type="ECO:0000259" key="10">
    <source>
        <dbReference type="PROSITE" id="PS52004"/>
    </source>
</evidence>
<evidence type="ECO:0000259" key="9">
    <source>
        <dbReference type="PROSITE" id="PS50075"/>
    </source>
</evidence>
<dbReference type="PROSITE" id="PS52019">
    <property type="entry name" value="PKS_MFAS_DH"/>
    <property type="match status" value="1"/>
</dbReference>
<dbReference type="SUPFAM" id="SSF52151">
    <property type="entry name" value="FabD/lysophospholipase-like"/>
    <property type="match status" value="2"/>
</dbReference>
<dbReference type="InterPro" id="IPR016039">
    <property type="entry name" value="Thiolase-like"/>
</dbReference>
<keyword evidence="2" id="KW-0596">Phosphopantetheine</keyword>
<evidence type="ECO:0000256" key="4">
    <source>
        <dbReference type="ARBA" id="ARBA00022679"/>
    </source>
</evidence>
<dbReference type="InterPro" id="IPR050091">
    <property type="entry name" value="PKS_NRPS_Biosynth_Enz"/>
</dbReference>
<dbReference type="InterPro" id="IPR020841">
    <property type="entry name" value="PKS_Beta-ketoAc_synthase_dom"/>
</dbReference>
<comment type="caution">
    <text evidence="12">The sequence shown here is derived from an EMBL/GenBank/DDBJ whole genome shotgun (WGS) entry which is preliminary data.</text>
</comment>
<dbReference type="InterPro" id="IPR049551">
    <property type="entry name" value="PKS_DH_C"/>
</dbReference>
<dbReference type="SMART" id="SM00822">
    <property type="entry name" value="PKS_KR"/>
    <property type="match status" value="1"/>
</dbReference>
<dbReference type="InterPro" id="IPR032821">
    <property type="entry name" value="PKS_assoc"/>
</dbReference>
<evidence type="ECO:0000256" key="7">
    <source>
        <dbReference type="ARBA" id="ARBA00023315"/>
    </source>
</evidence>
<keyword evidence="7" id="KW-0012">Acyltransferase</keyword>
<dbReference type="SUPFAM" id="SSF47336">
    <property type="entry name" value="ACP-like"/>
    <property type="match status" value="2"/>
</dbReference>
<dbReference type="SMART" id="SM00826">
    <property type="entry name" value="PKS_DH"/>
    <property type="match status" value="1"/>
</dbReference>
<dbReference type="CDD" id="cd05195">
    <property type="entry name" value="enoyl_red"/>
    <property type="match status" value="1"/>
</dbReference>
<dbReference type="SMART" id="SM00823">
    <property type="entry name" value="PKS_PP"/>
    <property type="match status" value="2"/>
</dbReference>
<dbReference type="SUPFAM" id="SSF50129">
    <property type="entry name" value="GroES-like"/>
    <property type="match status" value="1"/>
</dbReference>
<evidence type="ECO:0000313" key="12">
    <source>
        <dbReference type="EMBL" id="OOQ54138.1"/>
    </source>
</evidence>
<dbReference type="InterPro" id="IPR016036">
    <property type="entry name" value="Malonyl_transacylase_ACP-bd"/>
</dbReference>
<dbReference type="SMART" id="SM01294">
    <property type="entry name" value="PKS_PP_betabranch"/>
    <property type="match status" value="1"/>
</dbReference>
<dbReference type="InterPro" id="IPR020807">
    <property type="entry name" value="PKS_DH"/>
</dbReference>
<dbReference type="SUPFAM" id="SSF53901">
    <property type="entry name" value="Thiolase-like"/>
    <property type="match status" value="2"/>
</dbReference>
<name>A0ABX3LQE6_STRAT</name>
<dbReference type="Pfam" id="PF21089">
    <property type="entry name" value="PKS_DH_N"/>
    <property type="match status" value="1"/>
</dbReference>
<dbReference type="Pfam" id="PF08659">
    <property type="entry name" value="KR"/>
    <property type="match status" value="1"/>
</dbReference>
<dbReference type="InterPro" id="IPR014030">
    <property type="entry name" value="Ketoacyl_synth_N"/>
</dbReference>
<dbReference type="InterPro" id="IPR014043">
    <property type="entry name" value="Acyl_transferase_dom"/>
</dbReference>
<evidence type="ECO:0000256" key="1">
    <source>
        <dbReference type="ARBA" id="ARBA00004792"/>
    </source>
</evidence>
<dbReference type="Pfam" id="PF08240">
    <property type="entry name" value="ADH_N"/>
    <property type="match status" value="1"/>
</dbReference>
<dbReference type="Gene3D" id="3.40.50.11460">
    <property type="match status" value="1"/>
</dbReference>
<dbReference type="Proteomes" id="UP000190306">
    <property type="component" value="Chromosome"/>
</dbReference>
<proteinExistence type="predicted"/>
<dbReference type="InterPro" id="IPR057326">
    <property type="entry name" value="KR_dom"/>
</dbReference>
<evidence type="ECO:0008006" key="14">
    <source>
        <dbReference type="Google" id="ProtNLM"/>
    </source>
</evidence>
<feature type="active site" description="Proton acceptor; for dehydratase activity" evidence="8">
    <location>
        <position position="1957"/>
    </location>
</feature>
<dbReference type="PANTHER" id="PTHR43775:SF51">
    <property type="entry name" value="INACTIVE PHENOLPHTHIOCEROL SYNTHESIS POLYKETIDE SYNTHASE TYPE I PKS1-RELATED"/>
    <property type="match status" value="1"/>
</dbReference>
<reference evidence="12 13" key="1">
    <citation type="submission" date="2015-07" db="EMBL/GenBank/DDBJ databases">
        <title>Draft Genome Sequence of Streptomyces antibioticus, IMRU 3720 reveals insights in the evolution of actinomycin biosynthetic gene clusters in Streptomyces.</title>
        <authorList>
            <person name="Crnovcic I."/>
            <person name="Ruckert C."/>
            <person name="Kalinowksi J."/>
            <person name="Keller U."/>
        </authorList>
    </citation>
    <scope>NUCLEOTIDE SEQUENCE [LARGE SCALE GENOMIC DNA]</scope>
    <source>
        <strain evidence="12 13">DSM 41481</strain>
    </source>
</reference>
<dbReference type="Pfam" id="PF00550">
    <property type="entry name" value="PP-binding"/>
    <property type="match status" value="2"/>
</dbReference>
<dbReference type="PROSITE" id="PS50075">
    <property type="entry name" value="CARRIER"/>
    <property type="match status" value="2"/>
</dbReference>
<dbReference type="PROSITE" id="PS00012">
    <property type="entry name" value="PHOSPHOPANTETHEINE"/>
    <property type="match status" value="1"/>
</dbReference>